<dbReference type="Gene3D" id="3.90.550.10">
    <property type="entry name" value="Spore Coat Polysaccharide Biosynthesis Protein SpsA, Chain A"/>
    <property type="match status" value="1"/>
</dbReference>
<dbReference type="Pfam" id="PF00535">
    <property type="entry name" value="Glycos_transf_2"/>
    <property type="match status" value="1"/>
</dbReference>
<dbReference type="SUPFAM" id="SSF53448">
    <property type="entry name" value="Nucleotide-diphospho-sugar transferases"/>
    <property type="match status" value="1"/>
</dbReference>
<evidence type="ECO:0000313" key="3">
    <source>
        <dbReference type="EMBL" id="ANS79301.1"/>
    </source>
</evidence>
<proteinExistence type="predicted"/>
<organism evidence="3 4">
    <name type="scientific">Serinicoccus hydrothermalis</name>
    <dbReference type="NCBI Taxonomy" id="1758689"/>
    <lineage>
        <taxon>Bacteria</taxon>
        <taxon>Bacillati</taxon>
        <taxon>Actinomycetota</taxon>
        <taxon>Actinomycetes</taxon>
        <taxon>Micrococcales</taxon>
        <taxon>Ornithinimicrobiaceae</taxon>
        <taxon>Serinicoccus</taxon>
    </lineage>
</organism>
<accession>A0A1B1ND34</accession>
<gene>
    <name evidence="3" type="ORF">SGUI_1905</name>
</gene>
<dbReference type="Gene3D" id="3.40.50.2000">
    <property type="entry name" value="Glycogen Phosphorylase B"/>
    <property type="match status" value="1"/>
</dbReference>
<dbReference type="PANTHER" id="PTHR43685:SF2">
    <property type="entry name" value="GLYCOSYLTRANSFERASE 2-LIKE DOMAIN-CONTAINING PROTEIN"/>
    <property type="match status" value="1"/>
</dbReference>
<dbReference type="EMBL" id="CP014989">
    <property type="protein sequence ID" value="ANS79301.1"/>
    <property type="molecule type" value="Genomic_DNA"/>
</dbReference>
<keyword evidence="3" id="KW-0808">Transferase</keyword>
<keyword evidence="4" id="KW-1185">Reference proteome</keyword>
<sequence>MSPHRSTTQGVAADHARIARRRARALAATALRTRSVHAREVLAEVAWPGHTPADLAAWAGRPPEAGPPPGADPAGVADHARVLAVQTGDPEDVAVARGLLEQLQASGPATWGALRREHVEMLAQLRVLGGDPQGAVALVADRRVRPGVASSVRADALHPRLDPTAAGRGAEWARAFGAALGSGALAPFRPPADGSAPDLDRLEVQESAPARGTGLVTVLMSSYRPGPPLLTAVRSVLAQTWSDLELLVVDDASGPEHAALLAQVEALDPRVRVIRKAVNGGTYRARNTALRQARGDFAIVVDSDDWWHPQTLETCLRPLLADPRLLATRAQGVRVSPDLVLTRPGYQPRFASAATVCFRLRPVLSRIGFFDPTRKGADTEFARRLEAAGGPPVKDVEETTTILRGGAATLSAEEFANGYRHPARQLYKALYTPWHEAVSAGAERAYLDPEAPRRVPEPRRWSRPTHPLLQPGPRRLDLVVAGDWRKFGGPQRSMMEEIRAALDGGLRVGVMHLEALRFMSAQDQPLAAPFVELVRSGAVSWVLPDDDVDIDVLLVRYPPILQYPPRLARVARVRQVLVVANQGPVEPDGSDQRYVVADVTQRTRELFGAPVTWVPQSPTIRRVLREQDPTVPLTGWDNPGLIDADAWAVRPPDRAPGAGGTVVVGRHSRDDRIKFPTSWATLERGYAFGPGHEVRMLGGEQTVAALRAGAGDGGVPPEQPREWRVLPSTTEDVRPFLADLDFYVYLDNPDAHEAFGRTLLEAAASGVLTIADPKHRPTFGDLLDYAAPGEAQALVARYAADPAAYRARVERTLALVRERYGRAGFAERIRPLLQEPDRTSGMAEPSPLRIPLRSAGDGTRADALVVEHDGLPADVLGGWLSEAVPDPPGPTWSPAELLRSAPAGVRDVRLEQGGLVLEARRAPPTADAGAGPGADAVAAPVSGAAQRAYRAWGEPPPGWSWAARPRWSTPRQGDEPDPAPRPVPEESP</sequence>
<dbReference type="RefSeq" id="WP_066639363.1">
    <property type="nucleotide sequence ID" value="NZ_CP014989.1"/>
</dbReference>
<dbReference type="GO" id="GO:0016740">
    <property type="term" value="F:transferase activity"/>
    <property type="evidence" value="ECO:0007669"/>
    <property type="project" value="UniProtKB-KW"/>
</dbReference>
<dbReference type="SUPFAM" id="SSF53756">
    <property type="entry name" value="UDP-Glycosyltransferase/glycogen phosphorylase"/>
    <property type="match status" value="1"/>
</dbReference>
<dbReference type="Proteomes" id="UP000092482">
    <property type="component" value="Chromosome"/>
</dbReference>
<reference evidence="3 4" key="1">
    <citation type="submission" date="2016-03" db="EMBL/GenBank/DDBJ databases">
        <title>Shallow-sea hydrothermal system.</title>
        <authorList>
            <person name="Tang K."/>
        </authorList>
    </citation>
    <scope>NUCLEOTIDE SEQUENCE [LARGE SCALE GENOMIC DNA]</scope>
    <source>
        <strain evidence="3 4">JLT9</strain>
    </source>
</reference>
<evidence type="ECO:0000256" key="1">
    <source>
        <dbReference type="SAM" id="MobiDB-lite"/>
    </source>
</evidence>
<name>A0A1B1ND34_9MICO</name>
<dbReference type="STRING" id="1758689.SGUI_1905"/>
<dbReference type="InterPro" id="IPR001173">
    <property type="entry name" value="Glyco_trans_2-like"/>
</dbReference>
<dbReference type="InterPro" id="IPR029044">
    <property type="entry name" value="Nucleotide-diphossugar_trans"/>
</dbReference>
<dbReference type="OrthoDB" id="8549922at2"/>
<evidence type="ECO:0000313" key="4">
    <source>
        <dbReference type="Proteomes" id="UP000092482"/>
    </source>
</evidence>
<protein>
    <submittedName>
        <fullName evidence="3">Putative glycosyl transferase</fullName>
    </submittedName>
</protein>
<evidence type="ECO:0000259" key="2">
    <source>
        <dbReference type="Pfam" id="PF00535"/>
    </source>
</evidence>
<dbReference type="AlphaFoldDB" id="A0A1B1ND34"/>
<dbReference type="CDD" id="cd00761">
    <property type="entry name" value="Glyco_tranf_GTA_type"/>
    <property type="match status" value="1"/>
</dbReference>
<dbReference type="KEGG" id="serj:SGUI_1905"/>
<dbReference type="InterPro" id="IPR050834">
    <property type="entry name" value="Glycosyltransf_2"/>
</dbReference>
<feature type="region of interest" description="Disordered" evidence="1">
    <location>
        <begin position="948"/>
        <end position="988"/>
    </location>
</feature>
<dbReference type="PANTHER" id="PTHR43685">
    <property type="entry name" value="GLYCOSYLTRANSFERASE"/>
    <property type="match status" value="1"/>
</dbReference>
<feature type="domain" description="Glycosyltransferase 2-like" evidence="2">
    <location>
        <begin position="217"/>
        <end position="325"/>
    </location>
</feature>